<dbReference type="AlphaFoldDB" id="A0AAV0WB12"/>
<accession>A0AAV0WB12</accession>
<comment type="caution">
    <text evidence="1">The sequence shown here is derived from an EMBL/GenBank/DDBJ whole genome shotgun (WGS) entry which is preliminary data.</text>
</comment>
<dbReference type="Proteomes" id="UP001160148">
    <property type="component" value="Unassembled WGS sequence"/>
</dbReference>
<reference evidence="1 2" key="1">
    <citation type="submission" date="2023-01" db="EMBL/GenBank/DDBJ databases">
        <authorList>
            <person name="Whitehead M."/>
        </authorList>
    </citation>
    <scope>NUCLEOTIDE SEQUENCE [LARGE SCALE GENOMIC DNA]</scope>
</reference>
<proteinExistence type="predicted"/>
<evidence type="ECO:0000313" key="1">
    <source>
        <dbReference type="EMBL" id="CAI6352987.1"/>
    </source>
</evidence>
<gene>
    <name evidence="1" type="ORF">MEUPH1_LOCUS9166</name>
</gene>
<keyword evidence="2" id="KW-1185">Reference proteome</keyword>
<dbReference type="EMBL" id="CARXXK010000002">
    <property type="protein sequence ID" value="CAI6352987.1"/>
    <property type="molecule type" value="Genomic_DNA"/>
</dbReference>
<protein>
    <submittedName>
        <fullName evidence="1">Uncharacterized protein</fullName>
    </submittedName>
</protein>
<sequence>MQISEHVNQAITELTTKIAALVGNNTHVTNPKDQTHNLPINILNAIHIKRKLRKNWHHTRNPDVKTLLNRQTALLHDLMHSHRDNKWVNFLRKIGPTSERWTMIYKLNKKSHV</sequence>
<organism evidence="1 2">
    <name type="scientific">Macrosiphum euphorbiae</name>
    <name type="common">potato aphid</name>
    <dbReference type="NCBI Taxonomy" id="13131"/>
    <lineage>
        <taxon>Eukaryota</taxon>
        <taxon>Metazoa</taxon>
        <taxon>Ecdysozoa</taxon>
        <taxon>Arthropoda</taxon>
        <taxon>Hexapoda</taxon>
        <taxon>Insecta</taxon>
        <taxon>Pterygota</taxon>
        <taxon>Neoptera</taxon>
        <taxon>Paraneoptera</taxon>
        <taxon>Hemiptera</taxon>
        <taxon>Sternorrhyncha</taxon>
        <taxon>Aphidomorpha</taxon>
        <taxon>Aphidoidea</taxon>
        <taxon>Aphididae</taxon>
        <taxon>Macrosiphini</taxon>
        <taxon>Macrosiphum</taxon>
    </lineage>
</organism>
<evidence type="ECO:0000313" key="2">
    <source>
        <dbReference type="Proteomes" id="UP001160148"/>
    </source>
</evidence>
<name>A0AAV0WB12_9HEMI</name>